<dbReference type="AlphaFoldDB" id="A0A7Z2GJU1"/>
<gene>
    <name evidence="2" type="ORF">FAZ98_14805</name>
</gene>
<evidence type="ECO:0000313" key="3">
    <source>
        <dbReference type="Proteomes" id="UP000433577"/>
    </source>
</evidence>
<name>A0A7Z2GJU1_9BURK</name>
<dbReference type="OrthoDB" id="123261at2"/>
<dbReference type="RefSeq" id="WP_158952085.1">
    <property type="nucleotide sequence ID" value="NZ_CP046914.1"/>
</dbReference>
<dbReference type="Proteomes" id="UP000433577">
    <property type="component" value="Chromosome 2"/>
</dbReference>
<keyword evidence="1" id="KW-0472">Membrane</keyword>
<feature type="transmembrane region" description="Helical" evidence="1">
    <location>
        <begin position="46"/>
        <end position="66"/>
    </location>
</feature>
<accession>A0A7Z2GJU1</accession>
<dbReference type="InterPro" id="IPR021741">
    <property type="entry name" value="DUF3311"/>
</dbReference>
<evidence type="ECO:0000256" key="1">
    <source>
        <dbReference type="SAM" id="Phobius"/>
    </source>
</evidence>
<dbReference type="KEGG" id="pacs:FAZ98_14805"/>
<dbReference type="EMBL" id="CP046914">
    <property type="protein sequence ID" value="QGZ63091.1"/>
    <property type="molecule type" value="Genomic_DNA"/>
</dbReference>
<sequence length="70" mass="8476">MIDHPDTDEPQAGRSWLWVILLIPYIALLWLPFYNDSRPSFAGFPFFYWYQFLWVPLTSLLLYVVYRSTK</sequence>
<feature type="transmembrane region" description="Helical" evidence="1">
    <location>
        <begin position="16"/>
        <end position="34"/>
    </location>
</feature>
<dbReference type="Pfam" id="PF11755">
    <property type="entry name" value="DUF3311"/>
    <property type="match status" value="1"/>
</dbReference>
<protein>
    <submittedName>
        <fullName evidence="2">DUF3311 domain-containing protein</fullName>
    </submittedName>
</protein>
<keyword evidence="1" id="KW-0812">Transmembrane</keyword>
<keyword evidence="1" id="KW-1133">Transmembrane helix</keyword>
<keyword evidence="3" id="KW-1185">Reference proteome</keyword>
<proteinExistence type="predicted"/>
<reference evidence="2 3" key="1">
    <citation type="submission" date="2019-12" db="EMBL/GenBank/DDBJ databases">
        <title>Paraburkholderia acidiphila 7Q-K02 sp. nov and Paraburkholderia acidisoli DHF22 sp. nov., two strains isolated from forest soil.</title>
        <authorList>
            <person name="Gao Z."/>
            <person name="Qiu L."/>
        </authorList>
    </citation>
    <scope>NUCLEOTIDE SEQUENCE [LARGE SCALE GENOMIC DNA]</scope>
    <source>
        <strain evidence="2 3">DHF22</strain>
    </source>
</reference>
<evidence type="ECO:0000313" key="2">
    <source>
        <dbReference type="EMBL" id="QGZ63091.1"/>
    </source>
</evidence>
<organism evidence="2 3">
    <name type="scientific">Paraburkholderia acidisoli</name>
    <dbReference type="NCBI Taxonomy" id="2571748"/>
    <lineage>
        <taxon>Bacteria</taxon>
        <taxon>Pseudomonadati</taxon>
        <taxon>Pseudomonadota</taxon>
        <taxon>Betaproteobacteria</taxon>
        <taxon>Burkholderiales</taxon>
        <taxon>Burkholderiaceae</taxon>
        <taxon>Paraburkholderia</taxon>
    </lineage>
</organism>